<dbReference type="Pfam" id="PF04464">
    <property type="entry name" value="Glyphos_transf"/>
    <property type="match status" value="1"/>
</dbReference>
<dbReference type="EMBL" id="BMJG01000015">
    <property type="protein sequence ID" value="GGC46902.1"/>
    <property type="molecule type" value="Genomic_DNA"/>
</dbReference>
<gene>
    <name evidence="1" type="ORF">GCM10010974_31450</name>
</gene>
<sequence length="430" mass="48547">MNPLRTVARNALRSRAWKSTSQWIRGTERWNRLEDEYDGSYVKAEVVVYFGDRSSKFYQLEQWIPVLEELHKTHRVVLVMRKGSALLRTLETTNLPVVFKRKFDPLHTFYHANDFTLALYVNNGMTNFQSLAFAPMVHVHVNHGESDKLSMVSNQAKSYDKVFVAGDAAIERHRRALIDFDESALVKVGRPQLDIERTVELEPSNARTIMYAPTWEGENESNNYTSVDLFGPQIVEAALQFPNARVIYKPHPRVETSNDPAMTEANARILELLEAANDSISDESMQHQVLMQGDILAMFDAVDLLVTDISSVGLDFLYLHPEKPLVLTDRRNDTISLNAEAPISRATPIIDRTTADGLDLMFQAILSEDSAAEARLDLRRHYFGEGGKGTSTVLFTEAVSKLIAARTVDLEHFHSDDSINAESEDESTSE</sequence>
<dbReference type="Gene3D" id="3.40.50.12580">
    <property type="match status" value="1"/>
</dbReference>
<dbReference type="GO" id="GO:0016740">
    <property type="term" value="F:transferase activity"/>
    <property type="evidence" value="ECO:0007669"/>
    <property type="project" value="UniProtKB-KW"/>
</dbReference>
<evidence type="ECO:0000313" key="1">
    <source>
        <dbReference type="EMBL" id="GGC46902.1"/>
    </source>
</evidence>
<reference evidence="2" key="1">
    <citation type="journal article" date="2019" name="Int. J. Syst. Evol. Microbiol.">
        <title>The Global Catalogue of Microorganisms (GCM) 10K type strain sequencing project: providing services to taxonomists for standard genome sequencing and annotation.</title>
        <authorList>
            <consortium name="The Broad Institute Genomics Platform"/>
            <consortium name="The Broad Institute Genome Sequencing Center for Infectious Disease"/>
            <person name="Wu L."/>
            <person name="Ma J."/>
        </authorList>
    </citation>
    <scope>NUCLEOTIDE SEQUENCE [LARGE SCALE GENOMIC DNA]</scope>
    <source>
        <strain evidence="2">CGMCC 1.15472</strain>
    </source>
</reference>
<dbReference type="Proteomes" id="UP000632322">
    <property type="component" value="Unassembled WGS sequence"/>
</dbReference>
<keyword evidence="2" id="KW-1185">Reference proteome</keyword>
<accession>A0ABQ1MY37</accession>
<protein>
    <submittedName>
        <fullName evidence="1">Glycosyl transferase</fullName>
    </submittedName>
</protein>
<proteinExistence type="predicted"/>
<dbReference type="InterPro" id="IPR007554">
    <property type="entry name" value="Glycerophosphate_synth"/>
</dbReference>
<evidence type="ECO:0000313" key="2">
    <source>
        <dbReference type="Proteomes" id="UP000632322"/>
    </source>
</evidence>
<keyword evidence="1" id="KW-0808">Transferase</keyword>
<organism evidence="1 2">
    <name type="scientific">Brevibacterium sediminis</name>
    <dbReference type="NCBI Taxonomy" id="1857024"/>
    <lineage>
        <taxon>Bacteria</taxon>
        <taxon>Bacillati</taxon>
        <taxon>Actinomycetota</taxon>
        <taxon>Actinomycetes</taxon>
        <taxon>Micrococcales</taxon>
        <taxon>Brevibacteriaceae</taxon>
        <taxon>Brevibacterium</taxon>
    </lineage>
</organism>
<dbReference type="RefSeq" id="WP_181272148.1">
    <property type="nucleotide sequence ID" value="NZ_BMJG01000015.1"/>
</dbReference>
<name>A0ABQ1MY37_9MICO</name>
<dbReference type="InterPro" id="IPR043148">
    <property type="entry name" value="TagF_C"/>
</dbReference>
<comment type="caution">
    <text evidence="1">The sequence shown here is derived from an EMBL/GenBank/DDBJ whole genome shotgun (WGS) entry which is preliminary data.</text>
</comment>